<dbReference type="RefSeq" id="WP_132497246.1">
    <property type="nucleotide sequence ID" value="NZ_SMAS01000014.1"/>
</dbReference>
<dbReference type="Proteomes" id="UP000295055">
    <property type="component" value="Unassembled WGS sequence"/>
</dbReference>
<keyword evidence="1" id="KW-0472">Membrane</keyword>
<dbReference type="AlphaFoldDB" id="A0A4R3ND12"/>
<reference evidence="2 3" key="1">
    <citation type="submission" date="2019-03" db="EMBL/GenBank/DDBJ databases">
        <title>Genomic analyses of the natural microbiome of Caenorhabditis elegans.</title>
        <authorList>
            <person name="Samuel B."/>
        </authorList>
    </citation>
    <scope>NUCLEOTIDE SEQUENCE [LARGE SCALE GENOMIC DNA]</scope>
    <source>
        <strain evidence="2 3">JUb102</strain>
    </source>
</reference>
<gene>
    <name evidence="2" type="ORF">EC835_11425</name>
</gene>
<protein>
    <submittedName>
        <fullName evidence="2">Uncharacterized protein</fullName>
    </submittedName>
</protein>
<keyword evidence="1" id="KW-0812">Transmembrane</keyword>
<dbReference type="OrthoDB" id="9967431at2"/>
<comment type="caution">
    <text evidence="2">The sequence shown here is derived from an EMBL/GenBank/DDBJ whole genome shotgun (WGS) entry which is preliminary data.</text>
</comment>
<evidence type="ECO:0000313" key="3">
    <source>
        <dbReference type="Proteomes" id="UP000295055"/>
    </source>
</evidence>
<accession>A0A4R3ND12</accession>
<evidence type="ECO:0000313" key="2">
    <source>
        <dbReference type="EMBL" id="TCT28894.1"/>
    </source>
</evidence>
<feature type="transmembrane region" description="Helical" evidence="1">
    <location>
        <begin position="39"/>
        <end position="57"/>
    </location>
</feature>
<sequence length="64" mass="7213">MKKPTSFFTFNVSIPVMLITLLTILPAFLFVCAHFSWDAGLFLAVYSTLSVWVVQILNAEHQGH</sequence>
<feature type="transmembrane region" description="Helical" evidence="1">
    <location>
        <begin position="12"/>
        <end position="32"/>
    </location>
</feature>
<proteinExistence type="predicted"/>
<organism evidence="2 3">
    <name type="scientific">Providencia alcalifaciens</name>
    <dbReference type="NCBI Taxonomy" id="126385"/>
    <lineage>
        <taxon>Bacteria</taxon>
        <taxon>Pseudomonadati</taxon>
        <taxon>Pseudomonadota</taxon>
        <taxon>Gammaproteobacteria</taxon>
        <taxon>Enterobacterales</taxon>
        <taxon>Morganellaceae</taxon>
        <taxon>Providencia</taxon>
    </lineage>
</organism>
<dbReference type="EMBL" id="SMAS01000014">
    <property type="protein sequence ID" value="TCT28894.1"/>
    <property type="molecule type" value="Genomic_DNA"/>
</dbReference>
<name>A0A4R3ND12_9GAMM</name>
<evidence type="ECO:0000256" key="1">
    <source>
        <dbReference type="SAM" id="Phobius"/>
    </source>
</evidence>
<keyword evidence="1" id="KW-1133">Transmembrane helix</keyword>